<dbReference type="EMBL" id="QGTZ01000009">
    <property type="protein sequence ID" value="PWW37397.1"/>
    <property type="molecule type" value="Genomic_DNA"/>
</dbReference>
<dbReference type="RefSeq" id="WP_244192922.1">
    <property type="nucleotide sequence ID" value="NZ_QGTZ01000009.1"/>
</dbReference>
<evidence type="ECO:0000313" key="1">
    <source>
        <dbReference type="EMBL" id="PWW37397.1"/>
    </source>
</evidence>
<dbReference type="Pfam" id="PF11367">
    <property type="entry name" value="Tail_completion_gp17"/>
    <property type="match status" value="1"/>
</dbReference>
<protein>
    <submittedName>
        <fullName evidence="1">Uncharacterized protein DUF3168</fullName>
    </submittedName>
</protein>
<sequence>MLIDLEPVILSALRNDTEIIALLGKDSKGTTKVYPLAAPDISLPRVTFFELTNFDNNYAGDKAVSSAIHFHIDVWHNSNPSKVSLAVNRVMESIGFVRSGTQSLYESDTKIYHRVLRYKKTQLGVD</sequence>
<proteinExistence type="predicted"/>
<gene>
    <name evidence="1" type="ORF">DET56_109284</name>
</gene>
<evidence type="ECO:0000313" key="2">
    <source>
        <dbReference type="Proteomes" id="UP000247078"/>
    </source>
</evidence>
<reference evidence="1 2" key="1">
    <citation type="submission" date="2018-05" db="EMBL/GenBank/DDBJ databases">
        <title>Freshwater and sediment microbial communities from various areas in North America, analyzing microbe dynamics in response to fracking.</title>
        <authorList>
            <person name="Lamendella R."/>
        </authorList>
    </citation>
    <scope>NUCLEOTIDE SEQUENCE [LARGE SCALE GENOMIC DNA]</scope>
    <source>
        <strain evidence="1 2">DB-3</strain>
    </source>
</reference>
<dbReference type="AlphaFoldDB" id="A0A855XRD5"/>
<dbReference type="InterPro" id="IPR021508">
    <property type="entry name" value="Gp17-like"/>
</dbReference>
<name>A0A855XRD5_9BACL</name>
<comment type="caution">
    <text evidence="1">The sequence shown here is derived from an EMBL/GenBank/DDBJ whole genome shotgun (WGS) entry which is preliminary data.</text>
</comment>
<dbReference type="Proteomes" id="UP000247078">
    <property type="component" value="Unassembled WGS sequence"/>
</dbReference>
<organism evidence="1 2">
    <name type="scientific">Paenibacillus pabuli</name>
    <dbReference type="NCBI Taxonomy" id="1472"/>
    <lineage>
        <taxon>Bacteria</taxon>
        <taxon>Bacillati</taxon>
        <taxon>Bacillota</taxon>
        <taxon>Bacilli</taxon>
        <taxon>Bacillales</taxon>
        <taxon>Paenibacillaceae</taxon>
        <taxon>Paenibacillus</taxon>
    </lineage>
</organism>
<accession>A0A855XRD5</accession>